<dbReference type="GO" id="GO:0008374">
    <property type="term" value="F:O-acyltransferase activity"/>
    <property type="evidence" value="ECO:0007669"/>
    <property type="project" value="TreeGrafter"/>
</dbReference>
<dbReference type="Proteomes" id="UP000636505">
    <property type="component" value="Unassembled WGS sequence"/>
</dbReference>
<evidence type="ECO:0000256" key="1">
    <source>
        <dbReference type="ARBA" id="ARBA00007274"/>
    </source>
</evidence>
<dbReference type="NCBIfam" id="NF038307">
    <property type="entry name" value="EPS_acetyl_HpsU"/>
    <property type="match status" value="1"/>
</dbReference>
<keyword evidence="4" id="KW-1185">Reference proteome</keyword>
<dbReference type="AlphaFoldDB" id="A0A8J7A4A6"/>
<evidence type="ECO:0000313" key="4">
    <source>
        <dbReference type="Proteomes" id="UP000636505"/>
    </source>
</evidence>
<dbReference type="PANTHER" id="PTHR23416:SF23">
    <property type="entry name" value="ACETYLTRANSFERASE C18B11.09C-RELATED"/>
    <property type="match status" value="1"/>
</dbReference>
<dbReference type="GO" id="GO:0031470">
    <property type="term" value="C:carboxysome"/>
    <property type="evidence" value="ECO:0007669"/>
    <property type="project" value="UniProtKB-ARBA"/>
</dbReference>
<dbReference type="InterPro" id="IPR011004">
    <property type="entry name" value="Trimer_LpxA-like_sf"/>
</dbReference>
<organism evidence="3 4">
    <name type="scientific">Vasconcelosia minhoensis LEGE 07310</name>
    <dbReference type="NCBI Taxonomy" id="915328"/>
    <lineage>
        <taxon>Bacteria</taxon>
        <taxon>Bacillati</taxon>
        <taxon>Cyanobacteriota</taxon>
        <taxon>Cyanophyceae</taxon>
        <taxon>Nodosilineales</taxon>
        <taxon>Cymatolegaceae</taxon>
        <taxon>Vasconcelosia</taxon>
        <taxon>Vasconcelosia minhoensis</taxon>
    </lineage>
</organism>
<dbReference type="InterPro" id="IPR051159">
    <property type="entry name" value="Hexapeptide_acetyltransf"/>
</dbReference>
<gene>
    <name evidence="3" type="primary">wcaF</name>
    <name evidence="3" type="ORF">IQ241_01235</name>
</gene>
<name>A0A8J7A4A6_9CYAN</name>
<protein>
    <submittedName>
        <fullName evidence="3">Colanic acid biosynthesis acetyltransferase WcaF</fullName>
    </submittedName>
</protein>
<dbReference type="Gene3D" id="2.160.10.10">
    <property type="entry name" value="Hexapeptide repeat proteins"/>
    <property type="match status" value="1"/>
</dbReference>
<keyword evidence="2" id="KW-0808">Transferase</keyword>
<dbReference type="NCBIfam" id="NF007797">
    <property type="entry name" value="PRK10502.1"/>
    <property type="match status" value="1"/>
</dbReference>
<dbReference type="CDD" id="cd05825">
    <property type="entry name" value="LbH_wcaF_like"/>
    <property type="match status" value="1"/>
</dbReference>
<proteinExistence type="inferred from homology"/>
<dbReference type="GO" id="GO:0005829">
    <property type="term" value="C:cytosol"/>
    <property type="evidence" value="ECO:0007669"/>
    <property type="project" value="TreeGrafter"/>
</dbReference>
<sequence length="224" mass="24550">MSKDSLPPSESEPETAVVAGPVLDSDAGLELSPDLGTEPLMDLRQYHQPGYVAGRSKAIMLLWWLVQAVVFPLTLHASHAPRRALLRLFGAKIGRQVMIRPTARFTYPWNVEIGDYSWVGDDVVFYSLAPIRVGQHCVISQKSYLCTGSHDILDRRFGLITAPIVIENGAWVAIDCFIAAGVRIGANAVIGARSSVFGDMPAQQVCFGSPCRPIRPRPAEPDRR</sequence>
<reference evidence="3" key="1">
    <citation type="submission" date="2020-10" db="EMBL/GenBank/DDBJ databases">
        <authorList>
            <person name="Castelo-Branco R."/>
            <person name="Eusebio N."/>
            <person name="Adriana R."/>
            <person name="Vieira A."/>
            <person name="Brugerolle De Fraissinette N."/>
            <person name="Rezende De Castro R."/>
            <person name="Schneider M.P."/>
            <person name="Vasconcelos V."/>
            <person name="Leao P.N."/>
        </authorList>
    </citation>
    <scope>NUCLEOTIDE SEQUENCE</scope>
    <source>
        <strain evidence="3">LEGE 07310</strain>
    </source>
</reference>
<comment type="caution">
    <text evidence="3">The sequence shown here is derived from an EMBL/GenBank/DDBJ whole genome shotgun (WGS) entry which is preliminary data.</text>
</comment>
<dbReference type="SUPFAM" id="SSF51161">
    <property type="entry name" value="Trimeric LpxA-like enzymes"/>
    <property type="match status" value="1"/>
</dbReference>
<dbReference type="PANTHER" id="PTHR23416">
    <property type="entry name" value="SIALIC ACID SYNTHASE-RELATED"/>
    <property type="match status" value="1"/>
</dbReference>
<dbReference type="EMBL" id="JADEXG010000002">
    <property type="protein sequence ID" value="MBE9075932.1"/>
    <property type="molecule type" value="Genomic_DNA"/>
</dbReference>
<evidence type="ECO:0000313" key="3">
    <source>
        <dbReference type="EMBL" id="MBE9075932.1"/>
    </source>
</evidence>
<dbReference type="GO" id="GO:0043886">
    <property type="term" value="F:structural constituent of carboxysome shell"/>
    <property type="evidence" value="ECO:0007669"/>
    <property type="project" value="UniProtKB-ARBA"/>
</dbReference>
<comment type="similarity">
    <text evidence="1">Belongs to the transferase hexapeptide repeat family.</text>
</comment>
<evidence type="ECO:0000256" key="2">
    <source>
        <dbReference type="ARBA" id="ARBA00022679"/>
    </source>
</evidence>
<accession>A0A8J7A4A6</accession>